<dbReference type="EMBL" id="KK365131">
    <property type="protein sequence ID" value="KCZ82297.1"/>
    <property type="molecule type" value="Genomic_DNA"/>
</dbReference>
<dbReference type="OrthoDB" id="2196131at2759"/>
<protein>
    <recommendedName>
        <fullName evidence="3">Cullin family profile domain-containing protein</fullName>
    </recommendedName>
</protein>
<dbReference type="HOGENOM" id="CLU_425100_0_0_1"/>
<dbReference type="InterPro" id="IPR036317">
    <property type="entry name" value="Cullin_homology_sf"/>
</dbReference>
<sequence length="644" mass="77045">MNESETTILSEISYKALNYPEKISNNDFINGYNIVFCYCSKPTNVYEIRGYPIYKLIVDTVNTFTVNLRTYTSLEDFNLQFKKIQKSVELYEGIFSYLSRYFIKTNVLKKNEKNIVEINQIFHNFYYKNHFINCKDIFFRLFFFELEVYRSRKEGTIHLKEAFLFFKNILCINGDESLMDKFQVNYLESVKGKINFNESIKKVCMNVYEELVNISAVFDNQMYKKLSNKIVSYLSNRNEEMVEAIIKRIESKKEFSFIYKLLELLGEDSIKIFNHNFENYLKNKVINFEFKEMFDFFVFIISQLETQIKINHESKKILKVYFKNFICRCYLEENHEKIKYFEEEIYKQIYQLIYANSKKDKHIVSFIKLIQNDKNITNKAIEYLQKFLLFNAEPLKHSKYLCELFSNIMPNDEFLRSVQCINDIKKSDTFNFQNLQPKLLSKGFWQLKNQNIILHKNILLIYDEFVKFVNKEYKRAAFTLIPRISPISINFYGNTLNLNTDMASLLFFIEELESINSQDLFLLTKDPFLNENLTILKNNSLIIENNDLFSINKVSLQTEPINLFIAHEDVFYVEEISYIKINKVPFIESLIMRVLKNKKSISRNELIFFLHMNKVTKDESEEVLNNLIRKMYCKENDGIIYYIP</sequence>
<evidence type="ECO:0000313" key="2">
    <source>
        <dbReference type="Proteomes" id="UP000030655"/>
    </source>
</evidence>
<dbReference type="SUPFAM" id="SSF75632">
    <property type="entry name" value="Cullin homology domain"/>
    <property type="match status" value="1"/>
</dbReference>
<feature type="non-terminal residue" evidence="1">
    <location>
        <position position="1"/>
    </location>
</feature>
<accession>A0A059F5B3</accession>
<dbReference type="InterPro" id="IPR016159">
    <property type="entry name" value="Cullin_repeat-like_dom_sf"/>
</dbReference>
<dbReference type="VEuPathDB" id="MicrosporidiaDB:H312_00320"/>
<proteinExistence type="predicted"/>
<gene>
    <name evidence="1" type="ORF">H312_00320</name>
</gene>
<name>A0A059F5B3_9MICR</name>
<evidence type="ECO:0008006" key="3">
    <source>
        <dbReference type="Google" id="ProtNLM"/>
    </source>
</evidence>
<dbReference type="Proteomes" id="UP000030655">
    <property type="component" value="Unassembled WGS sequence"/>
</dbReference>
<reference evidence="2" key="1">
    <citation type="submission" date="2013-02" db="EMBL/GenBank/DDBJ databases">
        <authorList>
            <consortium name="The Broad Institute Genome Sequencing Platform"/>
            <person name="Cuomo C."/>
            <person name="Becnel J."/>
            <person name="Sanscrainte N."/>
            <person name="Walker B."/>
            <person name="Young S.K."/>
            <person name="Zeng Q."/>
            <person name="Gargeya S."/>
            <person name="Fitzgerald M."/>
            <person name="Haas B."/>
            <person name="Abouelleil A."/>
            <person name="Alvarado L."/>
            <person name="Arachchi H.M."/>
            <person name="Berlin A.M."/>
            <person name="Chapman S.B."/>
            <person name="Dewar J."/>
            <person name="Goldberg J."/>
            <person name="Griggs A."/>
            <person name="Gujja S."/>
            <person name="Hansen M."/>
            <person name="Howarth C."/>
            <person name="Imamovic A."/>
            <person name="Larimer J."/>
            <person name="McCowan C."/>
            <person name="Murphy C."/>
            <person name="Neiman D."/>
            <person name="Pearson M."/>
            <person name="Priest M."/>
            <person name="Roberts A."/>
            <person name="Saif S."/>
            <person name="Shea T."/>
            <person name="Sisk P."/>
            <person name="Sykes S."/>
            <person name="Wortman J."/>
            <person name="Nusbaum C."/>
            <person name="Birren B."/>
        </authorList>
    </citation>
    <scope>NUCLEOTIDE SEQUENCE [LARGE SCALE GENOMIC DNA]</scope>
    <source>
        <strain evidence="2">PRA339</strain>
    </source>
</reference>
<organism evidence="1 2">
    <name type="scientific">Anncaliia algerae PRA339</name>
    <dbReference type="NCBI Taxonomy" id="1288291"/>
    <lineage>
        <taxon>Eukaryota</taxon>
        <taxon>Fungi</taxon>
        <taxon>Fungi incertae sedis</taxon>
        <taxon>Microsporidia</taxon>
        <taxon>Tubulinosematoidea</taxon>
        <taxon>Tubulinosematidae</taxon>
        <taxon>Anncaliia</taxon>
    </lineage>
</organism>
<dbReference type="SUPFAM" id="SSF74788">
    <property type="entry name" value="Cullin repeat-like"/>
    <property type="match status" value="1"/>
</dbReference>
<keyword evidence="2" id="KW-1185">Reference proteome</keyword>
<reference evidence="1 2" key="2">
    <citation type="submission" date="2014-03" db="EMBL/GenBank/DDBJ databases">
        <title>The Genome Sequence of Anncaliia algerae insect isolate PRA339.</title>
        <authorList>
            <consortium name="The Broad Institute Genome Sequencing Platform"/>
            <consortium name="The Broad Institute Genome Sequencing Center for Infectious Disease"/>
            <person name="Cuomo C."/>
            <person name="Becnel J."/>
            <person name="Sanscrainte N."/>
            <person name="Walker B."/>
            <person name="Young S.K."/>
            <person name="Zeng Q."/>
            <person name="Gargeya S."/>
            <person name="Fitzgerald M."/>
            <person name="Haas B."/>
            <person name="Abouelleil A."/>
            <person name="Alvarado L."/>
            <person name="Arachchi H.M."/>
            <person name="Berlin A.M."/>
            <person name="Chapman S.B."/>
            <person name="Dewar J."/>
            <person name="Goldberg J."/>
            <person name="Griggs A."/>
            <person name="Gujja S."/>
            <person name="Hansen M."/>
            <person name="Howarth C."/>
            <person name="Imamovic A."/>
            <person name="Larimer J."/>
            <person name="McCowan C."/>
            <person name="Murphy C."/>
            <person name="Neiman D."/>
            <person name="Pearson M."/>
            <person name="Priest M."/>
            <person name="Roberts A."/>
            <person name="Saif S."/>
            <person name="Shea T."/>
            <person name="Sisk P."/>
            <person name="Sykes S."/>
            <person name="Wortman J."/>
            <person name="Nusbaum C."/>
            <person name="Birren B."/>
        </authorList>
    </citation>
    <scope>NUCLEOTIDE SEQUENCE [LARGE SCALE GENOMIC DNA]</scope>
    <source>
        <strain evidence="1 2">PRA339</strain>
    </source>
</reference>
<evidence type="ECO:0000313" key="1">
    <source>
        <dbReference type="EMBL" id="KCZ82297.1"/>
    </source>
</evidence>
<dbReference type="AlphaFoldDB" id="A0A059F5B3"/>